<accession>A0A5B0NTD8</accession>
<evidence type="ECO:0000313" key="3">
    <source>
        <dbReference type="Proteomes" id="UP000324748"/>
    </source>
</evidence>
<feature type="region of interest" description="Disordered" evidence="1">
    <location>
        <begin position="42"/>
        <end position="63"/>
    </location>
</feature>
<comment type="caution">
    <text evidence="2">The sequence shown here is derived from an EMBL/GenBank/DDBJ whole genome shotgun (WGS) entry which is preliminary data.</text>
</comment>
<sequence>MFPGGHSSFPINDVASGTDYVDGLAIGHTTTKSHEVPISMEPDTEMNHEDKSNFITPSEPPENIKTNGLNLDEIEMEDLDSNSPGISQHNGNEINEISNILENILYVKQDKKERIRYVCGPLLTESLKFLDAINNPNLRRNIKWAMERDIVNSAERGGLDPVKIVEEMRSWSYSQHAHHASSELGNLDKNGTRETSEHHVRIDNIKKLMTYKERAIRKVIGSVTSGIEHLNSKEMQEEIDAWNGVEAAKQRYYNTVYQNGFTEPCQILFSKD</sequence>
<gene>
    <name evidence="2" type="ORF">PGT21_032081</name>
</gene>
<dbReference type="AlphaFoldDB" id="A0A5B0NTD8"/>
<protein>
    <submittedName>
        <fullName evidence="2">Uncharacterized protein</fullName>
    </submittedName>
</protein>
<proteinExistence type="predicted"/>
<reference evidence="2 3" key="1">
    <citation type="submission" date="2019-05" db="EMBL/GenBank/DDBJ databases">
        <title>Emergence of the Ug99 lineage of the wheat stem rust pathogen through somatic hybridization.</title>
        <authorList>
            <person name="Li F."/>
            <person name="Upadhyaya N.M."/>
            <person name="Sperschneider J."/>
            <person name="Matny O."/>
            <person name="Nguyen-Phuc H."/>
            <person name="Mago R."/>
            <person name="Raley C."/>
            <person name="Miller M.E."/>
            <person name="Silverstein K.A.T."/>
            <person name="Henningsen E."/>
            <person name="Hirsch C.D."/>
            <person name="Visser B."/>
            <person name="Pretorius Z.A."/>
            <person name="Steffenson B.J."/>
            <person name="Schwessinger B."/>
            <person name="Dodds P.N."/>
            <person name="Figueroa M."/>
        </authorList>
    </citation>
    <scope>NUCLEOTIDE SEQUENCE [LARGE SCALE GENOMIC DNA]</scope>
    <source>
        <strain evidence="2">21-0</strain>
    </source>
</reference>
<name>A0A5B0NTD8_PUCGR</name>
<keyword evidence="3" id="KW-1185">Reference proteome</keyword>
<dbReference type="Proteomes" id="UP000324748">
    <property type="component" value="Unassembled WGS sequence"/>
</dbReference>
<dbReference type="EMBL" id="VSWC01000092">
    <property type="protein sequence ID" value="KAA1091360.1"/>
    <property type="molecule type" value="Genomic_DNA"/>
</dbReference>
<dbReference type="OrthoDB" id="10365766at2759"/>
<evidence type="ECO:0000313" key="2">
    <source>
        <dbReference type="EMBL" id="KAA1091360.1"/>
    </source>
</evidence>
<organism evidence="2 3">
    <name type="scientific">Puccinia graminis f. sp. tritici</name>
    <dbReference type="NCBI Taxonomy" id="56615"/>
    <lineage>
        <taxon>Eukaryota</taxon>
        <taxon>Fungi</taxon>
        <taxon>Dikarya</taxon>
        <taxon>Basidiomycota</taxon>
        <taxon>Pucciniomycotina</taxon>
        <taxon>Pucciniomycetes</taxon>
        <taxon>Pucciniales</taxon>
        <taxon>Pucciniaceae</taxon>
        <taxon>Puccinia</taxon>
    </lineage>
</organism>
<evidence type="ECO:0000256" key="1">
    <source>
        <dbReference type="SAM" id="MobiDB-lite"/>
    </source>
</evidence>